<dbReference type="Pfam" id="PF02482">
    <property type="entry name" value="Ribosomal_S30AE"/>
    <property type="match status" value="1"/>
</dbReference>
<dbReference type="AlphaFoldDB" id="A0A2H0YR27"/>
<sequence>MIISTKNFRLTQNLETFVEEKLEPLNKLSRQPITKMKVRLDFDRNQHTGDIYRVEASVVWLGKIYKARVKADDMLEAVDLVKEKMERQLRDAKELWLSKRAGHHGLN</sequence>
<evidence type="ECO:0000313" key="2">
    <source>
        <dbReference type="Proteomes" id="UP000236845"/>
    </source>
</evidence>
<dbReference type="SUPFAM" id="SSF69754">
    <property type="entry name" value="Ribosome binding protein Y (YfiA homologue)"/>
    <property type="match status" value="1"/>
</dbReference>
<protein>
    <submittedName>
        <fullName evidence="1">Ribosomal subunit interface protein</fullName>
    </submittedName>
</protein>
<reference evidence="2" key="1">
    <citation type="submission" date="2017-09" db="EMBL/GenBank/DDBJ databases">
        <title>Depth-based differentiation of microbial function through sediment-hosted aquifers and enrichment of novel symbionts in the deep terrestrial subsurface.</title>
        <authorList>
            <person name="Probst A.J."/>
            <person name="Ladd B."/>
            <person name="Jarett J.K."/>
            <person name="Geller-Mcgrath D.E."/>
            <person name="Sieber C.M.K."/>
            <person name="Emerson J.B."/>
            <person name="Anantharaman K."/>
            <person name="Thomas B.C."/>
            <person name="Malmstrom R."/>
            <person name="Stieglmeier M."/>
            <person name="Klingl A."/>
            <person name="Woyke T."/>
            <person name="Ryan C.M."/>
            <person name="Banfield J.F."/>
        </authorList>
    </citation>
    <scope>NUCLEOTIDE SEQUENCE [LARGE SCALE GENOMIC DNA]</scope>
</reference>
<name>A0A2H0YR27_9BACT</name>
<dbReference type="Gene3D" id="3.30.160.100">
    <property type="entry name" value="Ribosome hibernation promotion factor-like"/>
    <property type="match status" value="1"/>
</dbReference>
<dbReference type="EMBL" id="PEXW01000013">
    <property type="protein sequence ID" value="PIS40954.1"/>
    <property type="molecule type" value="Genomic_DNA"/>
</dbReference>
<accession>A0A2H0YR27</accession>
<proteinExistence type="predicted"/>
<gene>
    <name evidence="1" type="primary">raiA</name>
    <name evidence="1" type="ORF">COT26_00555</name>
</gene>
<dbReference type="InterPro" id="IPR003489">
    <property type="entry name" value="RHF/RaiA"/>
</dbReference>
<organism evidence="1 2">
    <name type="scientific">Candidatus Kerfeldbacteria bacterium CG08_land_8_20_14_0_20_43_14</name>
    <dbReference type="NCBI Taxonomy" id="2014246"/>
    <lineage>
        <taxon>Bacteria</taxon>
        <taxon>Candidatus Kerfeldiibacteriota</taxon>
    </lineage>
</organism>
<dbReference type="Proteomes" id="UP000236845">
    <property type="component" value="Unassembled WGS sequence"/>
</dbReference>
<dbReference type="NCBIfam" id="TIGR00741">
    <property type="entry name" value="yfiA"/>
    <property type="match status" value="1"/>
</dbReference>
<evidence type="ECO:0000313" key="1">
    <source>
        <dbReference type="EMBL" id="PIS40954.1"/>
    </source>
</evidence>
<comment type="caution">
    <text evidence="1">The sequence shown here is derived from an EMBL/GenBank/DDBJ whole genome shotgun (WGS) entry which is preliminary data.</text>
</comment>
<dbReference type="CDD" id="cd00552">
    <property type="entry name" value="RaiA"/>
    <property type="match status" value="1"/>
</dbReference>
<dbReference type="InterPro" id="IPR036567">
    <property type="entry name" value="RHF-like"/>
</dbReference>